<keyword evidence="7 13" id="KW-0460">Magnesium</keyword>
<name>A0A1X6YEP5_9RHOB</name>
<feature type="short sequence motif" description="Nudix box" evidence="14">
    <location>
        <begin position="265"/>
        <end position="287"/>
    </location>
</feature>
<dbReference type="PANTHER" id="PTHR11839">
    <property type="entry name" value="UDP/ADP-SUGAR PYROPHOSPHATASE"/>
    <property type="match status" value="1"/>
</dbReference>
<feature type="binding site" evidence="13">
    <location>
        <position position="280"/>
    </location>
    <ligand>
        <name>Mg(2+)</name>
        <dbReference type="ChEBI" id="CHEBI:18420"/>
        <label>1</label>
    </ligand>
</feature>
<dbReference type="PROSITE" id="PS51462">
    <property type="entry name" value="NUDIX"/>
    <property type="match status" value="1"/>
</dbReference>
<dbReference type="EMBL" id="FWFJ01000003">
    <property type="protein sequence ID" value="SLN17386.1"/>
    <property type="molecule type" value="Genomic_DNA"/>
</dbReference>
<evidence type="ECO:0000259" key="15">
    <source>
        <dbReference type="PROSITE" id="PS51462"/>
    </source>
</evidence>
<organism evidence="16 17">
    <name type="scientific">Roseovarius gaetbuli</name>
    <dbReference type="NCBI Taxonomy" id="1356575"/>
    <lineage>
        <taxon>Bacteria</taxon>
        <taxon>Pseudomonadati</taxon>
        <taxon>Pseudomonadota</taxon>
        <taxon>Alphaproteobacteria</taxon>
        <taxon>Rhodobacterales</taxon>
        <taxon>Roseobacteraceae</taxon>
        <taxon>Roseovarius</taxon>
    </lineage>
</organism>
<dbReference type="GO" id="GO:0006753">
    <property type="term" value="P:nucleoside phosphate metabolic process"/>
    <property type="evidence" value="ECO:0007669"/>
    <property type="project" value="TreeGrafter"/>
</dbReference>
<dbReference type="RefSeq" id="WP_085825470.1">
    <property type="nucleotide sequence ID" value="NZ_FWFJ01000003.1"/>
</dbReference>
<dbReference type="AlphaFoldDB" id="A0A1X6YEP5"/>
<keyword evidence="17" id="KW-1185">Reference proteome</keyword>
<dbReference type="Pfam" id="PF00293">
    <property type="entry name" value="NUDIX"/>
    <property type="match status" value="1"/>
</dbReference>
<evidence type="ECO:0000313" key="17">
    <source>
        <dbReference type="Proteomes" id="UP000194012"/>
    </source>
</evidence>
<dbReference type="GO" id="GO:0047631">
    <property type="term" value="F:ADP-ribose diphosphatase activity"/>
    <property type="evidence" value="ECO:0007669"/>
    <property type="project" value="UniProtKB-EC"/>
</dbReference>
<evidence type="ECO:0000256" key="13">
    <source>
        <dbReference type="PIRSR" id="PIRSR604385-2"/>
    </source>
</evidence>
<dbReference type="NCBIfam" id="TIGR00052">
    <property type="entry name" value="nudix-type nucleoside diphosphatase, YffH/AdpP family"/>
    <property type="match status" value="1"/>
</dbReference>
<evidence type="ECO:0000256" key="8">
    <source>
        <dbReference type="ARBA" id="ARBA00025164"/>
    </source>
</evidence>
<evidence type="ECO:0000256" key="2">
    <source>
        <dbReference type="ARBA" id="ARBA00007482"/>
    </source>
</evidence>
<dbReference type="InterPro" id="IPR000086">
    <property type="entry name" value="NUDIX_hydrolase_dom"/>
</dbReference>
<evidence type="ECO:0000256" key="9">
    <source>
        <dbReference type="ARBA" id="ARBA00030162"/>
    </source>
</evidence>
<evidence type="ECO:0000256" key="6">
    <source>
        <dbReference type="ARBA" id="ARBA00022801"/>
    </source>
</evidence>
<comment type="catalytic activity">
    <reaction evidence="12">
        <text>ADP-D-ribose + H2O = D-ribose 5-phosphate + AMP + 2 H(+)</text>
        <dbReference type="Rhea" id="RHEA:10412"/>
        <dbReference type="ChEBI" id="CHEBI:15377"/>
        <dbReference type="ChEBI" id="CHEBI:15378"/>
        <dbReference type="ChEBI" id="CHEBI:57967"/>
        <dbReference type="ChEBI" id="CHEBI:78346"/>
        <dbReference type="ChEBI" id="CHEBI:456215"/>
        <dbReference type="EC" id="3.6.1.13"/>
    </reaction>
</comment>
<dbReference type="InterPro" id="IPR004385">
    <property type="entry name" value="NDP_pyrophosphatase"/>
</dbReference>
<dbReference type="SUPFAM" id="SSF55811">
    <property type="entry name" value="Nudix"/>
    <property type="match status" value="1"/>
</dbReference>
<evidence type="ECO:0000313" key="16">
    <source>
        <dbReference type="EMBL" id="SLN17386.1"/>
    </source>
</evidence>
<evidence type="ECO:0000256" key="11">
    <source>
        <dbReference type="ARBA" id="ARBA00033056"/>
    </source>
</evidence>
<evidence type="ECO:0000256" key="12">
    <source>
        <dbReference type="ARBA" id="ARBA00049546"/>
    </source>
</evidence>
<comment type="function">
    <text evidence="8">Acts on ADP-mannose and ADP-glucose as well as ADP-ribose. Prevents glycogen biosynthesis. The reaction catalyzed by this enzyme is a limiting step of the gluconeogenic process.</text>
</comment>
<dbReference type="GO" id="GO:0019693">
    <property type="term" value="P:ribose phosphate metabolic process"/>
    <property type="evidence" value="ECO:0007669"/>
    <property type="project" value="TreeGrafter"/>
</dbReference>
<feature type="binding site" evidence="13">
    <location>
        <position position="264"/>
    </location>
    <ligand>
        <name>Mg(2+)</name>
        <dbReference type="ChEBI" id="CHEBI:18420"/>
        <label>1</label>
    </ligand>
</feature>
<dbReference type="Proteomes" id="UP000194012">
    <property type="component" value="Unassembled WGS sequence"/>
</dbReference>
<evidence type="ECO:0000256" key="10">
    <source>
        <dbReference type="ARBA" id="ARBA00030308"/>
    </source>
</evidence>
<sequence>MGIAPLVISGPLFLYGPLGWDCLLRAVLGQDGLDLTRTAYLSEHEVTSEVGTPLMAGLCPGAGRVEGWLVSDSEAVARLAYLAEVFGMGAPTPVSLDLAGMTVEALTFPGHPGSEPWHQGAWANRWGDLSLMAVAEISALAARVPAVDLAERLQMILSRAAARLAARSVVPSDLRSPTEAGQVDEITCDISHAGYFLSRNYTLRHPRFDATMSAPMCREVFVATDAALVLPYDPVTDRVLLVEQFRMGPYGRGDARPWILEPVAGRMDAGETAEQTARRECLEEAGLELRRLEAISSHYCTPGYSTEYFHLFLGLCDLPEETVGQGGLASEQEDIRTHIIGYDRAIALLNSGEANNGPLILCLMWLQRERARLRASA</sequence>
<proteinExistence type="inferred from homology"/>
<protein>
    <recommendedName>
        <fullName evidence="4">ADP-ribose pyrophosphatase</fullName>
        <ecNumber evidence="3">3.6.1.13</ecNumber>
    </recommendedName>
    <alternativeName>
        <fullName evidence="9">ADP-ribose diphosphatase</fullName>
    </alternativeName>
    <alternativeName>
        <fullName evidence="11">ADP-ribose phosphohydrolase</fullName>
    </alternativeName>
    <alternativeName>
        <fullName evidence="10">Adenosine diphosphoribose pyrophosphatase</fullName>
    </alternativeName>
</protein>
<evidence type="ECO:0000256" key="1">
    <source>
        <dbReference type="ARBA" id="ARBA00001946"/>
    </source>
</evidence>
<evidence type="ECO:0000256" key="3">
    <source>
        <dbReference type="ARBA" id="ARBA00012453"/>
    </source>
</evidence>
<accession>A0A1X6YEP5</accession>
<evidence type="ECO:0000256" key="4">
    <source>
        <dbReference type="ARBA" id="ARBA00013297"/>
    </source>
</evidence>
<feature type="binding site" evidence="13">
    <location>
        <position position="284"/>
    </location>
    <ligand>
        <name>Mg(2+)</name>
        <dbReference type="ChEBI" id="CHEBI:18420"/>
        <label>1</label>
    </ligand>
</feature>
<dbReference type="EC" id="3.6.1.13" evidence="3"/>
<reference evidence="17" key="1">
    <citation type="submission" date="2017-03" db="EMBL/GenBank/DDBJ databases">
        <authorList>
            <person name="Rodrigo-Torres L."/>
            <person name="Arahal R.D."/>
            <person name="Lucena T."/>
        </authorList>
    </citation>
    <scope>NUCLEOTIDE SEQUENCE [LARGE SCALE GENOMIC DNA]</scope>
    <source>
        <strain evidence="17">CECT 8370</strain>
    </source>
</reference>
<dbReference type="GO" id="GO:0005829">
    <property type="term" value="C:cytosol"/>
    <property type="evidence" value="ECO:0007669"/>
    <property type="project" value="TreeGrafter"/>
</dbReference>
<keyword evidence="6 16" id="KW-0378">Hydrolase</keyword>
<evidence type="ECO:0000256" key="7">
    <source>
        <dbReference type="ARBA" id="ARBA00022842"/>
    </source>
</evidence>
<dbReference type="OrthoDB" id="5292471at2"/>
<comment type="cofactor">
    <cofactor evidence="1 13">
        <name>Mg(2+)</name>
        <dbReference type="ChEBI" id="CHEBI:18420"/>
    </cofactor>
</comment>
<gene>
    <name evidence="16" type="primary">nudF</name>
    <name evidence="16" type="ORF">ROG8370_00459</name>
</gene>
<comment type="similarity">
    <text evidence="2">Belongs to the Nudix hydrolase family. NudF subfamily.</text>
</comment>
<dbReference type="GO" id="GO:0046872">
    <property type="term" value="F:metal ion binding"/>
    <property type="evidence" value="ECO:0007669"/>
    <property type="project" value="UniProtKB-KW"/>
</dbReference>
<dbReference type="Gene3D" id="3.90.79.10">
    <property type="entry name" value="Nucleoside Triphosphate Pyrophosphohydrolase"/>
    <property type="match status" value="1"/>
</dbReference>
<evidence type="ECO:0000256" key="14">
    <source>
        <dbReference type="PIRSR" id="PIRSR604385-3"/>
    </source>
</evidence>
<feature type="binding site" evidence="13">
    <location>
        <position position="333"/>
    </location>
    <ligand>
        <name>Mg(2+)</name>
        <dbReference type="ChEBI" id="CHEBI:18420"/>
        <label>1</label>
    </ligand>
</feature>
<dbReference type="PANTHER" id="PTHR11839:SF5">
    <property type="entry name" value="ADP-RIBOSE PYROPHOSPHATASE"/>
    <property type="match status" value="1"/>
</dbReference>
<keyword evidence="5 13" id="KW-0479">Metal-binding</keyword>
<dbReference type="GO" id="GO:0019144">
    <property type="term" value="F:ADP-sugar diphosphatase activity"/>
    <property type="evidence" value="ECO:0007669"/>
    <property type="project" value="TreeGrafter"/>
</dbReference>
<evidence type="ECO:0000256" key="5">
    <source>
        <dbReference type="ARBA" id="ARBA00022723"/>
    </source>
</evidence>
<dbReference type="CDD" id="cd24155">
    <property type="entry name" value="NUDIX_ADPRase"/>
    <property type="match status" value="1"/>
</dbReference>
<dbReference type="InterPro" id="IPR015797">
    <property type="entry name" value="NUDIX_hydrolase-like_dom_sf"/>
</dbReference>
<feature type="domain" description="Nudix hydrolase" evidence="15">
    <location>
        <begin position="222"/>
        <end position="362"/>
    </location>
</feature>